<dbReference type="InterPro" id="IPR013715">
    <property type="entry name" value="DUF1746"/>
</dbReference>
<proteinExistence type="predicted"/>
<feature type="domain" description="DUF1746" evidence="2">
    <location>
        <begin position="12"/>
        <end position="111"/>
    </location>
</feature>
<dbReference type="PANTHER" id="PTHR39405:SF1">
    <property type="entry name" value="DSC E3 UBIQUITIN LIGASE COMPLEX SUBUNIT 4"/>
    <property type="match status" value="1"/>
</dbReference>
<dbReference type="OrthoDB" id="10418001at2759"/>
<keyword evidence="1" id="KW-0812">Transmembrane</keyword>
<dbReference type="Pfam" id="PF08508">
    <property type="entry name" value="DUF1746"/>
    <property type="match status" value="1"/>
</dbReference>
<sequence>MHPHRLHVIQSIESVIQTLFLYQYLSDTSLLLFLSRSLFHLHCVNLREWHPARGIRFFAALILLNFGHAAIRHAWGTLGKTFILDFVGHSSCVSRLHFLLLDLLILILQLVTVYVAWETGHRDTREPDPLEPVESQSENTDFLDLEAAEIPRTKHPTLQPVFTLRSRHCWQRLLEHYSGSLNSASLPDAPV</sequence>
<feature type="transmembrane region" description="Helical" evidence="1">
    <location>
        <begin position="95"/>
        <end position="117"/>
    </location>
</feature>
<reference evidence="3 4" key="1">
    <citation type="journal article" date="2016" name="Mol. Biol. Evol.">
        <title>Comparative Genomics of Early-Diverging Mushroom-Forming Fungi Provides Insights into the Origins of Lignocellulose Decay Capabilities.</title>
        <authorList>
            <person name="Nagy L.G."/>
            <person name="Riley R."/>
            <person name="Tritt A."/>
            <person name="Adam C."/>
            <person name="Daum C."/>
            <person name="Floudas D."/>
            <person name="Sun H."/>
            <person name="Yadav J.S."/>
            <person name="Pangilinan J."/>
            <person name="Larsson K.H."/>
            <person name="Matsuura K."/>
            <person name="Barry K."/>
            <person name="Labutti K."/>
            <person name="Kuo R."/>
            <person name="Ohm R.A."/>
            <person name="Bhattacharya S.S."/>
            <person name="Shirouzu T."/>
            <person name="Yoshinaga Y."/>
            <person name="Martin F.M."/>
            <person name="Grigoriev I.V."/>
            <person name="Hibbett D.S."/>
        </authorList>
    </citation>
    <scope>NUCLEOTIDE SEQUENCE [LARGE SCALE GENOMIC DNA]</scope>
    <source>
        <strain evidence="3 4">TUFC12733</strain>
    </source>
</reference>
<keyword evidence="1" id="KW-0472">Membrane</keyword>
<dbReference type="GO" id="GO:0032933">
    <property type="term" value="P:SREBP signaling pathway"/>
    <property type="evidence" value="ECO:0007669"/>
    <property type="project" value="InterPro"/>
</dbReference>
<organism evidence="3 4">
    <name type="scientific">Calocera viscosa (strain TUFC12733)</name>
    <dbReference type="NCBI Taxonomy" id="1330018"/>
    <lineage>
        <taxon>Eukaryota</taxon>
        <taxon>Fungi</taxon>
        <taxon>Dikarya</taxon>
        <taxon>Basidiomycota</taxon>
        <taxon>Agaricomycotina</taxon>
        <taxon>Dacrymycetes</taxon>
        <taxon>Dacrymycetales</taxon>
        <taxon>Dacrymycetaceae</taxon>
        <taxon>Calocera</taxon>
    </lineage>
</organism>
<evidence type="ECO:0000313" key="4">
    <source>
        <dbReference type="Proteomes" id="UP000076738"/>
    </source>
</evidence>
<evidence type="ECO:0000256" key="1">
    <source>
        <dbReference type="SAM" id="Phobius"/>
    </source>
</evidence>
<feature type="transmembrane region" description="Helical" evidence="1">
    <location>
        <begin position="55"/>
        <end position="75"/>
    </location>
</feature>
<dbReference type="GO" id="GO:0005783">
    <property type="term" value="C:endoplasmic reticulum"/>
    <property type="evidence" value="ECO:0007669"/>
    <property type="project" value="TreeGrafter"/>
</dbReference>
<keyword evidence="4" id="KW-1185">Reference proteome</keyword>
<accession>A0A167LF27</accession>
<dbReference type="PANTHER" id="PTHR39405">
    <property type="entry name" value="DSC E3 UBIQUITIN LIGASE COMPLEX SUBUNIT 4"/>
    <property type="match status" value="1"/>
</dbReference>
<evidence type="ECO:0000313" key="3">
    <source>
        <dbReference type="EMBL" id="KZO95626.1"/>
    </source>
</evidence>
<dbReference type="InterPro" id="IPR038967">
    <property type="entry name" value="Dsc4-like"/>
</dbReference>
<name>A0A167LF27_CALVF</name>
<dbReference type="EMBL" id="KV417288">
    <property type="protein sequence ID" value="KZO95626.1"/>
    <property type="molecule type" value="Genomic_DNA"/>
</dbReference>
<dbReference type="Proteomes" id="UP000076738">
    <property type="component" value="Unassembled WGS sequence"/>
</dbReference>
<protein>
    <recommendedName>
        <fullName evidence="2">DUF1746 domain-containing protein</fullName>
    </recommendedName>
</protein>
<evidence type="ECO:0000259" key="2">
    <source>
        <dbReference type="Pfam" id="PF08508"/>
    </source>
</evidence>
<gene>
    <name evidence="3" type="ORF">CALVIDRAFT_538022</name>
</gene>
<dbReference type="GO" id="GO:0044695">
    <property type="term" value="C:Dsc E3 ubiquitin ligase complex"/>
    <property type="evidence" value="ECO:0007669"/>
    <property type="project" value="InterPro"/>
</dbReference>
<keyword evidence="1" id="KW-1133">Transmembrane helix</keyword>
<dbReference type="AlphaFoldDB" id="A0A167LF27"/>
<dbReference type="STRING" id="1330018.A0A167LF27"/>
<feature type="transmembrane region" description="Helical" evidence="1">
    <location>
        <begin position="15"/>
        <end position="34"/>
    </location>
</feature>